<gene>
    <name evidence="2" type="ORF">EET67_15520</name>
</gene>
<keyword evidence="3" id="KW-1185">Reference proteome</keyword>
<evidence type="ECO:0000313" key="3">
    <source>
        <dbReference type="Proteomes" id="UP000281647"/>
    </source>
</evidence>
<name>A0A432V3Z4_9HYPH</name>
<keyword evidence="2" id="KW-0808">Transferase</keyword>
<dbReference type="AlphaFoldDB" id="A0A432V3Z4"/>
<protein>
    <submittedName>
        <fullName evidence="2">Polysaccharide pyruvyl transferase family protein</fullName>
    </submittedName>
</protein>
<reference evidence="2 3" key="1">
    <citation type="submission" date="2018-11" db="EMBL/GenBank/DDBJ databases">
        <title>Pseudaminobacter arsenicus sp. nov., an arsenic-resistant bacterium isolated from arsenic-rich aquifers.</title>
        <authorList>
            <person name="Mu Y."/>
        </authorList>
    </citation>
    <scope>NUCLEOTIDE SEQUENCE [LARGE SCALE GENOMIC DNA]</scope>
    <source>
        <strain evidence="2 3">CB3</strain>
    </source>
</reference>
<evidence type="ECO:0000313" key="2">
    <source>
        <dbReference type="EMBL" id="RUM96944.1"/>
    </source>
</evidence>
<dbReference type="InterPro" id="IPR007345">
    <property type="entry name" value="Polysacch_pyruvyl_Trfase"/>
</dbReference>
<dbReference type="RefSeq" id="WP_128627445.1">
    <property type="nucleotide sequence ID" value="NZ_RKST01000015.1"/>
</dbReference>
<dbReference type="EMBL" id="RKST01000015">
    <property type="protein sequence ID" value="RUM96944.1"/>
    <property type="molecule type" value="Genomic_DNA"/>
</dbReference>
<sequence length="322" mass="36622">MNVVVFDTAIGSPNLGDQIIMEAVRTEITALFPEAFLFNVPTHGEIGKHGRRLLRKADHIFAGGTNLLFSHWSRKRQWKLRLRDLIASDRKLVLLGTGWTDYQSPPDWRARFAYDRLLSRRALHSLRDSYSVRQLQSCGRERVVNTGCPTLWQLGDLGPTHVSDRPETVVTTVTDYRKAPGHDRAMLEILKTRYKRVLIWIQGAGDLQYVRELDISGLEMVNPSLGAFDNVLSANPPVDFVGTRLHAGIRALQKKRRALILSVDNRAREMARDFDLPVIERGNMDALEQHLDNWPRLAIKLPEKEIAAWRGQFARTSQGATE</sequence>
<dbReference type="Proteomes" id="UP000281647">
    <property type="component" value="Unassembled WGS sequence"/>
</dbReference>
<dbReference type="Pfam" id="PF04230">
    <property type="entry name" value="PS_pyruv_trans"/>
    <property type="match status" value="1"/>
</dbReference>
<comment type="caution">
    <text evidence="2">The sequence shown here is derived from an EMBL/GenBank/DDBJ whole genome shotgun (WGS) entry which is preliminary data.</text>
</comment>
<accession>A0A432V3Z4</accession>
<feature type="domain" description="Polysaccharide pyruvyl transferase" evidence="1">
    <location>
        <begin position="14"/>
        <end position="265"/>
    </location>
</feature>
<dbReference type="OrthoDB" id="9802987at2"/>
<proteinExistence type="predicted"/>
<dbReference type="GO" id="GO:0016740">
    <property type="term" value="F:transferase activity"/>
    <property type="evidence" value="ECO:0007669"/>
    <property type="project" value="UniProtKB-KW"/>
</dbReference>
<organism evidence="2 3">
    <name type="scientific">Borborobacter arsenicus</name>
    <dbReference type="NCBI Taxonomy" id="1851146"/>
    <lineage>
        <taxon>Bacteria</taxon>
        <taxon>Pseudomonadati</taxon>
        <taxon>Pseudomonadota</taxon>
        <taxon>Alphaproteobacteria</taxon>
        <taxon>Hyphomicrobiales</taxon>
        <taxon>Phyllobacteriaceae</taxon>
        <taxon>Borborobacter</taxon>
    </lineage>
</organism>
<evidence type="ECO:0000259" key="1">
    <source>
        <dbReference type="Pfam" id="PF04230"/>
    </source>
</evidence>